<dbReference type="PANTHER" id="PTHR43877">
    <property type="entry name" value="AMINOALKYLPHOSPHONATE N-ACETYLTRANSFERASE-RELATED-RELATED"/>
    <property type="match status" value="1"/>
</dbReference>
<proteinExistence type="predicted"/>
<dbReference type="PROSITE" id="PS51186">
    <property type="entry name" value="GNAT"/>
    <property type="match status" value="1"/>
</dbReference>
<name>A0ABP9BVS4_9MICC</name>
<dbReference type="InterPro" id="IPR000182">
    <property type="entry name" value="GNAT_dom"/>
</dbReference>
<evidence type="ECO:0000259" key="3">
    <source>
        <dbReference type="PROSITE" id="PS51186"/>
    </source>
</evidence>
<dbReference type="Proteomes" id="UP001500187">
    <property type="component" value="Unassembled WGS sequence"/>
</dbReference>
<dbReference type="Pfam" id="PF00583">
    <property type="entry name" value="Acetyltransf_1"/>
    <property type="match status" value="1"/>
</dbReference>
<evidence type="ECO:0000313" key="4">
    <source>
        <dbReference type="EMBL" id="GAA4799349.1"/>
    </source>
</evidence>
<dbReference type="Gene3D" id="3.40.630.30">
    <property type="match status" value="1"/>
</dbReference>
<organism evidence="4 5">
    <name type="scientific">Rothia endophytica</name>
    <dbReference type="NCBI Taxonomy" id="1324766"/>
    <lineage>
        <taxon>Bacteria</taxon>
        <taxon>Bacillati</taxon>
        <taxon>Actinomycetota</taxon>
        <taxon>Actinomycetes</taxon>
        <taxon>Micrococcales</taxon>
        <taxon>Micrococcaceae</taxon>
        <taxon>Rothia</taxon>
    </lineage>
</organism>
<keyword evidence="2" id="KW-0012">Acyltransferase</keyword>
<dbReference type="EMBL" id="BAABKP010000005">
    <property type="protein sequence ID" value="GAA4799349.1"/>
    <property type="molecule type" value="Genomic_DNA"/>
</dbReference>
<keyword evidence="1" id="KW-0808">Transferase</keyword>
<dbReference type="RefSeq" id="WP_345446908.1">
    <property type="nucleotide sequence ID" value="NZ_BAABKP010000005.1"/>
</dbReference>
<sequence>MSFTLRAATPADAAALSVFAGENFPDAAPAVVPREAVEAFIAENLSEEVLEQAIASGVYTVNLVLDTEGQIIAYSAIDTAQPQPIEVAGNAAYLSKFYVGADARGVGISGMLMGQLVEDAQSAGYDGIHLGTHQENYRAQAFYEKMGFIKVGTRTFELTTGVLGQDFIYHLPLSAV</sequence>
<comment type="caution">
    <text evidence="4">The sequence shown here is derived from an EMBL/GenBank/DDBJ whole genome shotgun (WGS) entry which is preliminary data.</text>
</comment>
<dbReference type="CDD" id="cd04301">
    <property type="entry name" value="NAT_SF"/>
    <property type="match status" value="1"/>
</dbReference>
<evidence type="ECO:0000313" key="5">
    <source>
        <dbReference type="Proteomes" id="UP001500187"/>
    </source>
</evidence>
<feature type="domain" description="N-acetyltransferase" evidence="3">
    <location>
        <begin position="3"/>
        <end position="174"/>
    </location>
</feature>
<protein>
    <recommendedName>
        <fullName evidence="3">N-acetyltransferase domain-containing protein</fullName>
    </recommendedName>
</protein>
<evidence type="ECO:0000256" key="2">
    <source>
        <dbReference type="ARBA" id="ARBA00023315"/>
    </source>
</evidence>
<reference evidence="5" key="1">
    <citation type="journal article" date="2019" name="Int. J. Syst. Evol. Microbiol.">
        <title>The Global Catalogue of Microorganisms (GCM) 10K type strain sequencing project: providing services to taxonomists for standard genome sequencing and annotation.</title>
        <authorList>
            <consortium name="The Broad Institute Genomics Platform"/>
            <consortium name="The Broad Institute Genome Sequencing Center for Infectious Disease"/>
            <person name="Wu L."/>
            <person name="Ma J."/>
        </authorList>
    </citation>
    <scope>NUCLEOTIDE SEQUENCE [LARGE SCALE GENOMIC DNA]</scope>
    <source>
        <strain evidence="5">JCM 18541</strain>
    </source>
</reference>
<dbReference type="InterPro" id="IPR016181">
    <property type="entry name" value="Acyl_CoA_acyltransferase"/>
</dbReference>
<dbReference type="SUPFAM" id="SSF55729">
    <property type="entry name" value="Acyl-CoA N-acyltransferases (Nat)"/>
    <property type="match status" value="1"/>
</dbReference>
<evidence type="ECO:0000256" key="1">
    <source>
        <dbReference type="ARBA" id="ARBA00022679"/>
    </source>
</evidence>
<keyword evidence="5" id="KW-1185">Reference proteome</keyword>
<dbReference type="InterPro" id="IPR050832">
    <property type="entry name" value="Bact_Acetyltransf"/>
</dbReference>
<gene>
    <name evidence="4" type="ORF">GCM10023352_19020</name>
</gene>
<accession>A0ABP9BVS4</accession>